<feature type="domain" description="PpiC" evidence="9">
    <location>
        <begin position="288"/>
        <end position="386"/>
    </location>
</feature>
<dbReference type="PANTHER" id="PTHR47637:SF1">
    <property type="entry name" value="CHAPERONE SURA"/>
    <property type="match status" value="1"/>
</dbReference>
<name>A0ABV0EFG5_9BURK</name>
<comment type="catalytic activity">
    <reaction evidence="7">
        <text>[protein]-peptidylproline (omega=180) = [protein]-peptidylproline (omega=0)</text>
        <dbReference type="Rhea" id="RHEA:16237"/>
        <dbReference type="Rhea" id="RHEA-COMP:10747"/>
        <dbReference type="Rhea" id="RHEA-COMP:10748"/>
        <dbReference type="ChEBI" id="CHEBI:83833"/>
        <dbReference type="ChEBI" id="CHEBI:83834"/>
        <dbReference type="EC" id="5.2.1.8"/>
    </reaction>
</comment>
<dbReference type="Pfam" id="PF13616">
    <property type="entry name" value="Rotamase_3"/>
    <property type="match status" value="1"/>
</dbReference>
<keyword evidence="1 7" id="KW-0732">Signal</keyword>
<evidence type="ECO:0000256" key="3">
    <source>
        <dbReference type="ARBA" id="ARBA00022764"/>
    </source>
</evidence>
<dbReference type="Gene3D" id="1.10.4030.10">
    <property type="entry name" value="Porin chaperone SurA, peptide-binding domain"/>
    <property type="match status" value="1"/>
</dbReference>
<dbReference type="PANTHER" id="PTHR47637">
    <property type="entry name" value="CHAPERONE SURA"/>
    <property type="match status" value="1"/>
</dbReference>
<evidence type="ECO:0000256" key="2">
    <source>
        <dbReference type="ARBA" id="ARBA00022737"/>
    </source>
</evidence>
<dbReference type="InterPro" id="IPR023034">
    <property type="entry name" value="PPIase_SurA"/>
</dbReference>
<comment type="function">
    <text evidence="7">Chaperone involved in the correct folding and assembly of outer membrane proteins. Recognizes specific patterns of aromatic residues and the orientation of their side chains, which are found more frequently in integral outer membrane proteins. May act in both early periplasmic and late outer membrane-associated steps of protein maturation.</text>
</comment>
<dbReference type="Proteomes" id="UP001482231">
    <property type="component" value="Unassembled WGS sequence"/>
</dbReference>
<dbReference type="Pfam" id="PF09312">
    <property type="entry name" value="SurA_N"/>
    <property type="match status" value="1"/>
</dbReference>
<evidence type="ECO:0000313" key="10">
    <source>
        <dbReference type="EMBL" id="MEO1767276.1"/>
    </source>
</evidence>
<dbReference type="PROSITE" id="PS50198">
    <property type="entry name" value="PPIC_PPIASE_2"/>
    <property type="match status" value="2"/>
</dbReference>
<keyword evidence="2 7" id="KW-0677">Repeat</keyword>
<evidence type="ECO:0000256" key="1">
    <source>
        <dbReference type="ARBA" id="ARBA00022729"/>
    </source>
</evidence>
<dbReference type="PROSITE" id="PS01096">
    <property type="entry name" value="PPIC_PPIASE_1"/>
    <property type="match status" value="1"/>
</dbReference>
<keyword evidence="5 7" id="KW-0143">Chaperone</keyword>
<proteinExistence type="inferred from homology"/>
<evidence type="ECO:0000256" key="4">
    <source>
        <dbReference type="ARBA" id="ARBA00023110"/>
    </source>
</evidence>
<dbReference type="InterPro" id="IPR015391">
    <property type="entry name" value="SurA_N"/>
</dbReference>
<feature type="coiled-coil region" evidence="8">
    <location>
        <begin position="382"/>
        <end position="416"/>
    </location>
</feature>
<dbReference type="EC" id="5.2.1.8" evidence="7"/>
<dbReference type="RefSeq" id="WP_347308387.1">
    <property type="nucleotide sequence ID" value="NZ_JBAJEX010000006.1"/>
</dbReference>
<dbReference type="Gene3D" id="3.10.50.40">
    <property type="match status" value="2"/>
</dbReference>
<keyword evidence="8" id="KW-0175">Coiled coil</keyword>
<evidence type="ECO:0000259" key="9">
    <source>
        <dbReference type="PROSITE" id="PS50198"/>
    </source>
</evidence>
<dbReference type="InterPro" id="IPR027304">
    <property type="entry name" value="Trigger_fact/SurA_dom_sf"/>
</dbReference>
<evidence type="ECO:0000256" key="5">
    <source>
        <dbReference type="ARBA" id="ARBA00023186"/>
    </source>
</evidence>
<dbReference type="EMBL" id="JBAJEX010000006">
    <property type="protein sequence ID" value="MEO1767276.1"/>
    <property type="molecule type" value="Genomic_DNA"/>
</dbReference>
<gene>
    <name evidence="7" type="primary">surA</name>
    <name evidence="10" type="ORF">V6E02_08635</name>
</gene>
<comment type="subcellular location">
    <subcellularLocation>
        <location evidence="7">Periplasm</location>
    </subcellularLocation>
    <text evidence="7">Is capable of associating with the outer membrane.</text>
</comment>
<organism evidence="10 11">
    <name type="scientific">Thiobacter aerophilum</name>
    <dbReference type="NCBI Taxonomy" id="3121275"/>
    <lineage>
        <taxon>Bacteria</taxon>
        <taxon>Pseudomonadati</taxon>
        <taxon>Pseudomonadota</taxon>
        <taxon>Betaproteobacteria</taxon>
        <taxon>Burkholderiales</taxon>
        <taxon>Thiobacteraceae</taxon>
        <taxon>Thiobacter</taxon>
    </lineage>
</organism>
<dbReference type="InterPro" id="IPR000297">
    <property type="entry name" value="PPIase_PpiC"/>
</dbReference>
<evidence type="ECO:0000313" key="11">
    <source>
        <dbReference type="Proteomes" id="UP001482231"/>
    </source>
</evidence>
<keyword evidence="4 7" id="KW-0697">Rotamase</keyword>
<evidence type="ECO:0000256" key="7">
    <source>
        <dbReference type="HAMAP-Rule" id="MF_01183"/>
    </source>
</evidence>
<evidence type="ECO:0000256" key="8">
    <source>
        <dbReference type="SAM" id="Coils"/>
    </source>
</evidence>
<reference evidence="10 11" key="1">
    <citation type="submission" date="2024-02" db="EMBL/GenBank/DDBJ databases">
        <title>New thermophilic sulfur-oxidizing bacteria from a hot springs of the Uzon caldera (Kamchatka, Russia).</title>
        <authorList>
            <person name="Dukat A.M."/>
            <person name="Elcheninov A.G."/>
            <person name="Frolov E.N."/>
        </authorList>
    </citation>
    <scope>NUCLEOTIDE SEQUENCE [LARGE SCALE GENOMIC DNA]</scope>
    <source>
        <strain evidence="10 11">AK1</strain>
    </source>
</reference>
<feature type="signal peptide" evidence="7">
    <location>
        <begin position="1"/>
        <end position="22"/>
    </location>
</feature>
<dbReference type="Pfam" id="PF00639">
    <property type="entry name" value="Rotamase"/>
    <property type="match status" value="1"/>
</dbReference>
<comment type="caution">
    <text evidence="10">The sequence shown here is derived from an EMBL/GenBank/DDBJ whole genome shotgun (WGS) entry which is preliminary data.</text>
</comment>
<dbReference type="InterPro" id="IPR046357">
    <property type="entry name" value="PPIase_dom_sf"/>
</dbReference>
<protein>
    <recommendedName>
        <fullName evidence="7">Chaperone SurA</fullName>
    </recommendedName>
    <alternativeName>
        <fullName evidence="7">Peptidyl-prolyl cis-trans isomerase SurA</fullName>
        <shortName evidence="7">PPIase SurA</shortName>
        <ecNumber evidence="7">5.2.1.8</ecNumber>
    </alternativeName>
    <alternativeName>
        <fullName evidence="7">Rotamase SurA</fullName>
    </alternativeName>
</protein>
<keyword evidence="11" id="KW-1185">Reference proteome</keyword>
<dbReference type="SUPFAM" id="SSF109998">
    <property type="entry name" value="Triger factor/SurA peptide-binding domain-like"/>
    <property type="match status" value="1"/>
</dbReference>
<feature type="domain" description="PpiC" evidence="9">
    <location>
        <begin position="177"/>
        <end position="278"/>
    </location>
</feature>
<feature type="chain" id="PRO_5044906173" description="Chaperone SurA" evidence="7">
    <location>
        <begin position="23"/>
        <end position="434"/>
    </location>
</feature>
<dbReference type="InterPro" id="IPR050280">
    <property type="entry name" value="OMP_Chaperone_SurA"/>
</dbReference>
<sequence length="434" mass="48992" precursor="true">MPARTFRLFLLFALLVAGTAAAQTRAPVQPVDRIVAVVNNEAITQQELNERVRLALRQMKAQNVPAPPLPVLEKQLLERMITERVQLQFARQTGIRVDDVQLDRALLRIAAANNMSIDQFRQAVEQDGVPFAKFREEIRNEIILSRLREREAENRVTVSDAEVEQFFASPQGQQKGETEYHLAHILIRVPEQAGPEIINARRARAEQALAEIRKGTPFAQVAASYSDAPDALNGGDLGWRPASRLPELFLPVLNALKPGEVSEVIRSPAGFHILKLNDKRGKDTPLVVEQTHARHILIRVNELTSEADAKRRLLALKERIENGADFGELARLNSEDASAAKGGDLGWLSPGDTVPEFERAMNALPVGGLSDPVQTPFGWHLIQVLERRHQDVTDERRKLQARLQIRERKADEAYQEFVRQLRDQAYVEYRLEER</sequence>
<keyword evidence="6 7" id="KW-0413">Isomerase</keyword>
<evidence type="ECO:0000256" key="6">
    <source>
        <dbReference type="ARBA" id="ARBA00023235"/>
    </source>
</evidence>
<accession>A0ABV0EFG5</accession>
<dbReference type="HAMAP" id="MF_01183">
    <property type="entry name" value="Chaperone_SurA"/>
    <property type="match status" value="1"/>
</dbReference>
<comment type="domain">
    <text evidence="7">The PPIase activity resides only in the second parvulin domain. The N-terminal region and the C-terminal tail are necessary and sufficient for the chaperone activity of SurA. The PPIase activity is dispensable for SurA to function as a chaperone. The N-terminal region and the C-terminal tail are also required for porin recognition.</text>
</comment>
<dbReference type="InterPro" id="IPR023058">
    <property type="entry name" value="PPIase_PpiC_CS"/>
</dbReference>
<keyword evidence="3 7" id="KW-0574">Periplasm</keyword>
<dbReference type="GO" id="GO:0003755">
    <property type="term" value="F:peptidyl-prolyl cis-trans isomerase activity"/>
    <property type="evidence" value="ECO:0007669"/>
    <property type="project" value="UniProtKB-EC"/>
</dbReference>
<dbReference type="SUPFAM" id="SSF54534">
    <property type="entry name" value="FKBP-like"/>
    <property type="match status" value="2"/>
</dbReference>